<gene>
    <name evidence="2" type="ORF">Adu01nite_56750</name>
</gene>
<organism evidence="2 3">
    <name type="scientific">Paractinoplanes durhamensis</name>
    <dbReference type="NCBI Taxonomy" id="113563"/>
    <lineage>
        <taxon>Bacteria</taxon>
        <taxon>Bacillati</taxon>
        <taxon>Actinomycetota</taxon>
        <taxon>Actinomycetes</taxon>
        <taxon>Micromonosporales</taxon>
        <taxon>Micromonosporaceae</taxon>
        <taxon>Paractinoplanes</taxon>
    </lineage>
</organism>
<dbReference type="EMBL" id="BOML01000043">
    <property type="protein sequence ID" value="GIE04325.1"/>
    <property type="molecule type" value="Genomic_DNA"/>
</dbReference>
<reference evidence="2 3" key="1">
    <citation type="submission" date="2021-01" db="EMBL/GenBank/DDBJ databases">
        <title>Whole genome shotgun sequence of Actinoplanes durhamensis NBRC 14914.</title>
        <authorList>
            <person name="Komaki H."/>
            <person name="Tamura T."/>
        </authorList>
    </citation>
    <scope>NUCLEOTIDE SEQUENCE [LARGE SCALE GENOMIC DNA]</scope>
    <source>
        <strain evidence="2 3">NBRC 14914</strain>
    </source>
</reference>
<accession>A0ABQ3Z3C2</accession>
<proteinExistence type="predicted"/>
<feature type="region of interest" description="Disordered" evidence="1">
    <location>
        <begin position="1"/>
        <end position="21"/>
    </location>
</feature>
<evidence type="ECO:0000313" key="2">
    <source>
        <dbReference type="EMBL" id="GIE04325.1"/>
    </source>
</evidence>
<name>A0ABQ3Z3C2_9ACTN</name>
<feature type="compositionally biased region" description="Basic and acidic residues" evidence="1">
    <location>
        <begin position="1"/>
        <end position="13"/>
    </location>
</feature>
<comment type="caution">
    <text evidence="2">The sequence shown here is derived from an EMBL/GenBank/DDBJ whole genome shotgun (WGS) entry which is preliminary data.</text>
</comment>
<evidence type="ECO:0000313" key="3">
    <source>
        <dbReference type="Proteomes" id="UP000637628"/>
    </source>
</evidence>
<keyword evidence="3" id="KW-1185">Reference proteome</keyword>
<evidence type="ECO:0000256" key="1">
    <source>
        <dbReference type="SAM" id="MobiDB-lite"/>
    </source>
</evidence>
<sequence length="141" mass="16199">MGEAHRLEQRAVDGDDAAGGDGQREADLFLQRERILVTQMPVPLQFEPILPIVGTPTVGAQTMEAGMVKDNRGVERSRIGRWFHDTFDNWFFRSLIGPAQTQGAVQGCDESAREQWKRDLATRKRYSQEQRERRRQERTIS</sequence>
<protein>
    <submittedName>
        <fullName evidence="2">Uncharacterized protein</fullName>
    </submittedName>
</protein>
<dbReference type="Proteomes" id="UP000637628">
    <property type="component" value="Unassembled WGS sequence"/>
</dbReference>